<evidence type="ECO:0000259" key="3">
    <source>
        <dbReference type="PROSITE" id="PS51186"/>
    </source>
</evidence>
<dbReference type="SUPFAM" id="SSF55729">
    <property type="entry name" value="Acyl-CoA N-acyltransferases (Nat)"/>
    <property type="match status" value="1"/>
</dbReference>
<dbReference type="InterPro" id="IPR050832">
    <property type="entry name" value="Bact_Acetyltransf"/>
</dbReference>
<dbReference type="AlphaFoldDB" id="A0A0W0I3E4"/>
<accession>A0A0W0I3E4</accession>
<proteinExistence type="predicted"/>
<dbReference type="RefSeq" id="WP_058419664.1">
    <property type="nucleotide sequence ID" value="NZ_LKEF01000011.1"/>
</dbReference>
<organism evidence="4 5">
    <name type="scientific">Pseudomonas fluorescens ICMP 11288</name>
    <dbReference type="NCBI Taxonomy" id="1198309"/>
    <lineage>
        <taxon>Bacteria</taxon>
        <taxon>Pseudomonadati</taxon>
        <taxon>Pseudomonadota</taxon>
        <taxon>Gammaproteobacteria</taxon>
        <taxon>Pseudomonadales</taxon>
        <taxon>Pseudomonadaceae</taxon>
        <taxon>Pseudomonas</taxon>
    </lineage>
</organism>
<dbReference type="PANTHER" id="PTHR43877">
    <property type="entry name" value="AMINOALKYLPHOSPHONATE N-ACETYLTRANSFERASE-RELATED-RELATED"/>
    <property type="match status" value="1"/>
</dbReference>
<name>A0A0W0I3E4_PSEFL</name>
<dbReference type="CDD" id="cd04301">
    <property type="entry name" value="NAT_SF"/>
    <property type="match status" value="1"/>
</dbReference>
<dbReference type="Pfam" id="PF00583">
    <property type="entry name" value="Acetyltransf_1"/>
    <property type="match status" value="1"/>
</dbReference>
<dbReference type="GO" id="GO:0016747">
    <property type="term" value="F:acyltransferase activity, transferring groups other than amino-acyl groups"/>
    <property type="evidence" value="ECO:0007669"/>
    <property type="project" value="InterPro"/>
</dbReference>
<sequence>MTNEHVEFALMKTEADCIASFAVMQQLRPHLTDAARFAAQVQRQRQHGYHLLAAREHGKVIGLAGYRLTENTLYGEFIYVDDLVVDATLQRRRLGEQLLDRVRAETRARGYRYLVLDTGLHMALAQRFYFRQGLLPRGMHFSQDLSQ</sequence>
<dbReference type="PROSITE" id="PS51186">
    <property type="entry name" value="GNAT"/>
    <property type="match status" value="1"/>
</dbReference>
<evidence type="ECO:0000256" key="2">
    <source>
        <dbReference type="ARBA" id="ARBA00023315"/>
    </source>
</evidence>
<evidence type="ECO:0000256" key="1">
    <source>
        <dbReference type="ARBA" id="ARBA00022679"/>
    </source>
</evidence>
<gene>
    <name evidence="4" type="ORF">AO063_21810</name>
</gene>
<comment type="caution">
    <text evidence="4">The sequence shown here is derived from an EMBL/GenBank/DDBJ whole genome shotgun (WGS) entry which is preliminary data.</text>
</comment>
<dbReference type="Proteomes" id="UP000054197">
    <property type="component" value="Unassembled WGS sequence"/>
</dbReference>
<keyword evidence="1 4" id="KW-0808">Transferase</keyword>
<evidence type="ECO:0000313" key="4">
    <source>
        <dbReference type="EMBL" id="KTB67346.1"/>
    </source>
</evidence>
<dbReference type="InterPro" id="IPR000182">
    <property type="entry name" value="GNAT_dom"/>
</dbReference>
<keyword evidence="2" id="KW-0012">Acyltransferase</keyword>
<reference evidence="4 5" key="1">
    <citation type="submission" date="2015-09" db="EMBL/GenBank/DDBJ databases">
        <title>Genome sequence of ICMP 11288.</title>
        <authorList>
            <person name="Visnovsky S."/>
            <person name="Lu A."/>
            <person name="Panda P."/>
            <person name="Pitman A."/>
        </authorList>
    </citation>
    <scope>NUCLEOTIDE SEQUENCE [LARGE SCALE GENOMIC DNA]</scope>
    <source>
        <strain evidence="4 5">ICMP 11288</strain>
    </source>
</reference>
<dbReference type="InterPro" id="IPR016181">
    <property type="entry name" value="Acyl_CoA_acyltransferase"/>
</dbReference>
<evidence type="ECO:0000313" key="5">
    <source>
        <dbReference type="Proteomes" id="UP000054197"/>
    </source>
</evidence>
<dbReference type="EMBL" id="LKEF01000011">
    <property type="protein sequence ID" value="KTB67346.1"/>
    <property type="molecule type" value="Genomic_DNA"/>
</dbReference>
<dbReference type="PANTHER" id="PTHR43877:SF2">
    <property type="entry name" value="AMINOALKYLPHOSPHONATE N-ACETYLTRANSFERASE-RELATED"/>
    <property type="match status" value="1"/>
</dbReference>
<feature type="domain" description="N-acetyltransferase" evidence="3">
    <location>
        <begin position="6"/>
        <end position="147"/>
    </location>
</feature>
<protein>
    <submittedName>
        <fullName evidence="4">GCN5 family acetyltransferase</fullName>
    </submittedName>
</protein>
<dbReference type="Gene3D" id="3.40.630.30">
    <property type="match status" value="1"/>
</dbReference>